<dbReference type="Proteomes" id="UP000762676">
    <property type="component" value="Unassembled WGS sequence"/>
</dbReference>
<feature type="domain" description="Hyaluronan-mediated motility receptor C-terminal" evidence="5">
    <location>
        <begin position="15"/>
        <end position="108"/>
    </location>
</feature>
<keyword evidence="2" id="KW-0963">Cytoplasm</keyword>
<comment type="subcellular location">
    <subcellularLocation>
        <location evidence="1">Cytoplasm</location>
        <location evidence="1">Cytoskeleton</location>
        <location evidence="1">Spindle</location>
    </subcellularLocation>
</comment>
<dbReference type="GO" id="GO:0005819">
    <property type="term" value="C:spindle"/>
    <property type="evidence" value="ECO:0007669"/>
    <property type="project" value="UniProtKB-SubCell"/>
</dbReference>
<keyword evidence="3" id="KW-0206">Cytoskeleton</keyword>
<evidence type="ECO:0000313" key="7">
    <source>
        <dbReference type="Proteomes" id="UP000762676"/>
    </source>
</evidence>
<comment type="caution">
    <text evidence="6">The sequence shown here is derived from an EMBL/GenBank/DDBJ whole genome shotgun (WGS) entry which is preliminary data.</text>
</comment>
<evidence type="ECO:0000313" key="6">
    <source>
        <dbReference type="EMBL" id="GFR82995.1"/>
    </source>
</evidence>
<evidence type="ECO:0000256" key="3">
    <source>
        <dbReference type="ARBA" id="ARBA00023212"/>
    </source>
</evidence>
<accession>A0AAV4GD40</accession>
<gene>
    <name evidence="6" type="ORF">ElyMa_002377700</name>
</gene>
<protein>
    <recommendedName>
        <fullName evidence="5">Hyaluronan-mediated motility receptor C-terminal domain-containing protein</fullName>
    </recommendedName>
</protein>
<dbReference type="EMBL" id="BMAT01004914">
    <property type="protein sequence ID" value="GFR82995.1"/>
    <property type="molecule type" value="Genomic_DNA"/>
</dbReference>
<feature type="region of interest" description="Disordered" evidence="4">
    <location>
        <begin position="84"/>
        <end position="113"/>
    </location>
</feature>
<dbReference type="AlphaFoldDB" id="A0AAV4GD40"/>
<sequence>MSFLTVTFCVFVLDRDKYTQEQIDKLQQEAIQNMGHQNHKQKVKYVNSLKQENITLHQKYQESQEEVFRQTALAKKYKQRLDVLEGGKSTTQKTDSKPRTAKVPLKEGRNHRP</sequence>
<organism evidence="6 7">
    <name type="scientific">Elysia marginata</name>
    <dbReference type="NCBI Taxonomy" id="1093978"/>
    <lineage>
        <taxon>Eukaryota</taxon>
        <taxon>Metazoa</taxon>
        <taxon>Spiralia</taxon>
        <taxon>Lophotrochozoa</taxon>
        <taxon>Mollusca</taxon>
        <taxon>Gastropoda</taxon>
        <taxon>Heterobranchia</taxon>
        <taxon>Euthyneura</taxon>
        <taxon>Panpulmonata</taxon>
        <taxon>Sacoglossa</taxon>
        <taxon>Placobranchoidea</taxon>
        <taxon>Plakobranchidae</taxon>
        <taxon>Elysia</taxon>
    </lineage>
</organism>
<feature type="compositionally biased region" description="Basic and acidic residues" evidence="4">
    <location>
        <begin position="94"/>
        <end position="113"/>
    </location>
</feature>
<reference evidence="6 7" key="1">
    <citation type="journal article" date="2021" name="Elife">
        <title>Chloroplast acquisition without the gene transfer in kleptoplastic sea slugs, Plakobranchus ocellatus.</title>
        <authorList>
            <person name="Maeda T."/>
            <person name="Takahashi S."/>
            <person name="Yoshida T."/>
            <person name="Shimamura S."/>
            <person name="Takaki Y."/>
            <person name="Nagai Y."/>
            <person name="Toyoda A."/>
            <person name="Suzuki Y."/>
            <person name="Arimoto A."/>
            <person name="Ishii H."/>
            <person name="Satoh N."/>
            <person name="Nishiyama T."/>
            <person name="Hasebe M."/>
            <person name="Maruyama T."/>
            <person name="Minagawa J."/>
            <person name="Obokata J."/>
            <person name="Shigenobu S."/>
        </authorList>
    </citation>
    <scope>NUCLEOTIDE SEQUENCE [LARGE SCALE GENOMIC DNA]</scope>
</reference>
<dbReference type="InterPro" id="IPR031794">
    <property type="entry name" value="HMMR_C"/>
</dbReference>
<evidence type="ECO:0000259" key="5">
    <source>
        <dbReference type="Pfam" id="PF15908"/>
    </source>
</evidence>
<dbReference type="Pfam" id="PF15908">
    <property type="entry name" value="HMMR_C"/>
    <property type="match status" value="1"/>
</dbReference>
<proteinExistence type="predicted"/>
<evidence type="ECO:0000256" key="2">
    <source>
        <dbReference type="ARBA" id="ARBA00022490"/>
    </source>
</evidence>
<evidence type="ECO:0000256" key="1">
    <source>
        <dbReference type="ARBA" id="ARBA00004186"/>
    </source>
</evidence>
<evidence type="ECO:0000256" key="4">
    <source>
        <dbReference type="SAM" id="MobiDB-lite"/>
    </source>
</evidence>
<name>A0AAV4GD40_9GAST</name>
<keyword evidence="7" id="KW-1185">Reference proteome</keyword>